<feature type="transmembrane region" description="Helical" evidence="1">
    <location>
        <begin position="20"/>
        <end position="39"/>
    </location>
</feature>
<accession>A0ABS2QTU9</accession>
<sequence length="64" mass="7175">MLALLLFAGGVWFFTNKFVFVGFLCMILGEILLSGITVVQPNQSKVIIFFRKYLDSIRDSGLSV</sequence>
<keyword evidence="1" id="KW-0472">Membrane</keyword>
<proteinExistence type="predicted"/>
<organism evidence="2 3">
    <name type="scientific">Priestia iocasae</name>
    <dbReference type="NCBI Taxonomy" id="2291674"/>
    <lineage>
        <taxon>Bacteria</taxon>
        <taxon>Bacillati</taxon>
        <taxon>Bacillota</taxon>
        <taxon>Bacilli</taxon>
        <taxon>Bacillales</taxon>
        <taxon>Bacillaceae</taxon>
        <taxon>Priestia</taxon>
    </lineage>
</organism>
<evidence type="ECO:0000313" key="2">
    <source>
        <dbReference type="EMBL" id="MBM7702427.1"/>
    </source>
</evidence>
<protein>
    <submittedName>
        <fullName evidence="2">Type IV secretory pathway TrbF-like protein</fullName>
    </submittedName>
</protein>
<keyword evidence="3" id="KW-1185">Reference proteome</keyword>
<name>A0ABS2QTU9_9BACI</name>
<dbReference type="Proteomes" id="UP000809829">
    <property type="component" value="Unassembled WGS sequence"/>
</dbReference>
<dbReference type="EMBL" id="JAFBFC010000002">
    <property type="protein sequence ID" value="MBM7702427.1"/>
    <property type="molecule type" value="Genomic_DNA"/>
</dbReference>
<reference evidence="2 3" key="1">
    <citation type="submission" date="2021-01" db="EMBL/GenBank/DDBJ databases">
        <title>Genomic Encyclopedia of Type Strains, Phase IV (KMG-IV): sequencing the most valuable type-strain genomes for metagenomic binning, comparative biology and taxonomic classification.</title>
        <authorList>
            <person name="Goeker M."/>
        </authorList>
    </citation>
    <scope>NUCLEOTIDE SEQUENCE [LARGE SCALE GENOMIC DNA]</scope>
    <source>
        <strain evidence="2 3">DSM 104297</strain>
    </source>
</reference>
<dbReference type="RefSeq" id="WP_205185415.1">
    <property type="nucleotide sequence ID" value="NZ_JAFBFC010000002.1"/>
</dbReference>
<keyword evidence="1" id="KW-1133">Transmembrane helix</keyword>
<evidence type="ECO:0000256" key="1">
    <source>
        <dbReference type="SAM" id="Phobius"/>
    </source>
</evidence>
<keyword evidence="1" id="KW-0812">Transmembrane</keyword>
<gene>
    <name evidence="2" type="ORF">JOC83_001261</name>
</gene>
<evidence type="ECO:0000313" key="3">
    <source>
        <dbReference type="Proteomes" id="UP000809829"/>
    </source>
</evidence>
<comment type="caution">
    <text evidence="2">The sequence shown here is derived from an EMBL/GenBank/DDBJ whole genome shotgun (WGS) entry which is preliminary data.</text>
</comment>